<protein>
    <submittedName>
        <fullName evidence="5">O-succinylbenzoic acid--CoA ligase</fullName>
    </submittedName>
</protein>
<dbReference type="Gene3D" id="3.30.300.30">
    <property type="match status" value="1"/>
</dbReference>
<keyword evidence="2 5" id="KW-0436">Ligase</keyword>
<dbReference type="SUPFAM" id="SSF56801">
    <property type="entry name" value="Acetyl-CoA synthetase-like"/>
    <property type="match status" value="1"/>
</dbReference>
<dbReference type="GO" id="GO:0031956">
    <property type="term" value="F:medium-chain fatty acid-CoA ligase activity"/>
    <property type="evidence" value="ECO:0007669"/>
    <property type="project" value="TreeGrafter"/>
</dbReference>
<accession>A0A0F6WAB2</accession>
<organism evidence="5 6">
    <name type="scientific">Sandaracinus amylolyticus</name>
    <dbReference type="NCBI Taxonomy" id="927083"/>
    <lineage>
        <taxon>Bacteria</taxon>
        <taxon>Pseudomonadati</taxon>
        <taxon>Myxococcota</taxon>
        <taxon>Polyangia</taxon>
        <taxon>Polyangiales</taxon>
        <taxon>Sandaracinaceae</taxon>
        <taxon>Sandaracinus</taxon>
    </lineage>
</organism>
<evidence type="ECO:0000313" key="6">
    <source>
        <dbReference type="Proteomes" id="UP000034883"/>
    </source>
</evidence>
<keyword evidence="6" id="KW-1185">Reference proteome</keyword>
<dbReference type="PANTHER" id="PTHR43201:SF5">
    <property type="entry name" value="MEDIUM-CHAIN ACYL-COA LIGASE ACSF2, MITOCHONDRIAL"/>
    <property type="match status" value="1"/>
</dbReference>
<dbReference type="PROSITE" id="PS00455">
    <property type="entry name" value="AMP_BINDING"/>
    <property type="match status" value="1"/>
</dbReference>
<dbReference type="InterPro" id="IPR020845">
    <property type="entry name" value="AMP-binding_CS"/>
</dbReference>
<evidence type="ECO:0000313" key="5">
    <source>
        <dbReference type="EMBL" id="AKF11436.1"/>
    </source>
</evidence>
<dbReference type="EMBL" id="CP011125">
    <property type="protein sequence ID" value="AKF11436.1"/>
    <property type="molecule type" value="Genomic_DNA"/>
</dbReference>
<dbReference type="Pfam" id="PF13193">
    <property type="entry name" value="AMP-binding_C"/>
    <property type="match status" value="1"/>
</dbReference>
<dbReference type="KEGG" id="samy:DB32_008585"/>
<evidence type="ECO:0000256" key="2">
    <source>
        <dbReference type="ARBA" id="ARBA00022598"/>
    </source>
</evidence>
<comment type="similarity">
    <text evidence="1">Belongs to the ATP-dependent AMP-binding enzyme family.</text>
</comment>
<dbReference type="InterPro" id="IPR045851">
    <property type="entry name" value="AMP-bd_C_sf"/>
</dbReference>
<evidence type="ECO:0000259" key="4">
    <source>
        <dbReference type="Pfam" id="PF13193"/>
    </source>
</evidence>
<dbReference type="STRING" id="927083.DB32_008585"/>
<dbReference type="PANTHER" id="PTHR43201">
    <property type="entry name" value="ACYL-COA SYNTHETASE"/>
    <property type="match status" value="1"/>
</dbReference>
<dbReference type="InterPro" id="IPR000873">
    <property type="entry name" value="AMP-dep_synth/lig_dom"/>
</dbReference>
<dbReference type="GO" id="GO:0006631">
    <property type="term" value="P:fatty acid metabolic process"/>
    <property type="evidence" value="ECO:0007669"/>
    <property type="project" value="TreeGrafter"/>
</dbReference>
<sequence>MSEPLSVRAAARERGDCDALIDEDGDAISWRALEAQVDERIAMLAAHGVDGHDPAARIAVVGSPTRAHIVDVLAAIEIGAPLVMLHPRWTDAERDVVIDESAPRVVLPSQTEAHVGHEPPRPREGAIDPARTLAVLYTSGTTGKAKGALLARRAFLASARASAVNLPLTPSDRWLLCMPIAHVGGLSVVVRSLIARSTIVLAGPFDETRTRDAIERRGVTLVSLVPTMLARLLDAGFVRPATLRTILLGGAACPERLLMRAVEADLPLRTTYGLTEACSQVTTARSDVRSLAEGAGHPLPGTGVRIGARGTIEVRGPTMFDGWLGQVVSPFDHDGWYDTGDLGELDARGRLHVLARRTDLIVSGGENVYPAEVEAALERIDGVRAACVFGVPDDRWGQIVAAAIVVDERAPDDATIARALSRVLARFKRPRRIARLPSLVVAGSGKLDRRATADAATPLLRALEVHDG</sequence>
<name>A0A0F6WAB2_9BACT</name>
<gene>
    <name evidence="5" type="ORF">DB32_008585</name>
</gene>
<evidence type="ECO:0000259" key="3">
    <source>
        <dbReference type="Pfam" id="PF00501"/>
    </source>
</evidence>
<dbReference type="AlphaFoldDB" id="A0A0F6WAB2"/>
<dbReference type="Proteomes" id="UP000034883">
    <property type="component" value="Chromosome"/>
</dbReference>
<dbReference type="InterPro" id="IPR042099">
    <property type="entry name" value="ANL_N_sf"/>
</dbReference>
<dbReference type="RefSeq" id="WP_053238301.1">
    <property type="nucleotide sequence ID" value="NZ_CP011125.1"/>
</dbReference>
<proteinExistence type="inferred from homology"/>
<dbReference type="InterPro" id="IPR025110">
    <property type="entry name" value="AMP-bd_C"/>
</dbReference>
<feature type="domain" description="AMP-binding enzyme C-terminal" evidence="4">
    <location>
        <begin position="372"/>
        <end position="446"/>
    </location>
</feature>
<evidence type="ECO:0000256" key="1">
    <source>
        <dbReference type="ARBA" id="ARBA00006432"/>
    </source>
</evidence>
<feature type="domain" description="AMP-dependent synthetase/ligase" evidence="3">
    <location>
        <begin position="8"/>
        <end position="322"/>
    </location>
</feature>
<dbReference type="Gene3D" id="3.40.50.12780">
    <property type="entry name" value="N-terminal domain of ligase-like"/>
    <property type="match status" value="1"/>
</dbReference>
<reference evidence="5 6" key="1">
    <citation type="submission" date="2015-03" db="EMBL/GenBank/DDBJ databases">
        <title>Genome assembly of Sandaracinus amylolyticus DSM 53668.</title>
        <authorList>
            <person name="Sharma G."/>
            <person name="Subramanian S."/>
        </authorList>
    </citation>
    <scope>NUCLEOTIDE SEQUENCE [LARGE SCALE GENOMIC DNA]</scope>
    <source>
        <strain evidence="5 6">DSM 53668</strain>
    </source>
</reference>
<dbReference type="Pfam" id="PF00501">
    <property type="entry name" value="AMP-binding"/>
    <property type="match status" value="1"/>
</dbReference>